<feature type="transmembrane region" description="Helical" evidence="7">
    <location>
        <begin position="380"/>
        <end position="398"/>
    </location>
</feature>
<dbReference type="AlphaFoldDB" id="A0A4Q1KFR9"/>
<dbReference type="GO" id="GO:0016757">
    <property type="term" value="F:glycosyltransferase activity"/>
    <property type="evidence" value="ECO:0007669"/>
    <property type="project" value="UniProtKB-KW"/>
</dbReference>
<name>A0A4Q1KFR9_9SPHN</name>
<dbReference type="Gene3D" id="3.90.550.10">
    <property type="entry name" value="Spore Coat Polysaccharide Biosynthesis Protein SpsA, Chain A"/>
    <property type="match status" value="1"/>
</dbReference>
<evidence type="ECO:0000256" key="1">
    <source>
        <dbReference type="ARBA" id="ARBA00004141"/>
    </source>
</evidence>
<dbReference type="NCBIfam" id="NF011307">
    <property type="entry name" value="PRK14716.1-5"/>
    <property type="match status" value="1"/>
</dbReference>
<feature type="transmembrane region" description="Helical" evidence="7">
    <location>
        <begin position="345"/>
        <end position="374"/>
    </location>
</feature>
<dbReference type="PANTHER" id="PTHR43867:SF2">
    <property type="entry name" value="CELLULOSE SYNTHASE CATALYTIC SUBUNIT A [UDP-FORMING]"/>
    <property type="match status" value="1"/>
</dbReference>
<comment type="subcellular location">
    <subcellularLocation>
        <location evidence="1">Membrane</location>
        <topology evidence="1">Multi-pass membrane protein</topology>
    </subcellularLocation>
</comment>
<keyword evidence="4 7" id="KW-0812">Transmembrane</keyword>
<keyword evidence="2" id="KW-0328">Glycosyltransferase</keyword>
<accession>A0A4Q1KFR9</accession>
<gene>
    <name evidence="8" type="ORF">EQG66_10640</name>
</gene>
<feature type="transmembrane region" description="Helical" evidence="7">
    <location>
        <begin position="16"/>
        <end position="38"/>
    </location>
</feature>
<dbReference type="EMBL" id="SBKP01000010">
    <property type="protein sequence ID" value="RXR28282.1"/>
    <property type="molecule type" value="Genomic_DNA"/>
</dbReference>
<reference evidence="9" key="1">
    <citation type="submission" date="2019-01" db="EMBL/GenBank/DDBJ databases">
        <title>Cytophagaceae bacterium strain CAR-16.</title>
        <authorList>
            <person name="Chen W.-M."/>
        </authorList>
    </citation>
    <scope>NUCLEOTIDE SEQUENCE [LARGE SCALE GENOMIC DNA]</scope>
    <source>
        <strain evidence="9">CHR27</strain>
    </source>
</reference>
<keyword evidence="6 7" id="KW-0472">Membrane</keyword>
<keyword evidence="3 8" id="KW-0808">Transferase</keyword>
<dbReference type="SUPFAM" id="SSF53448">
    <property type="entry name" value="Nucleotide-diphospho-sugar transferases"/>
    <property type="match status" value="1"/>
</dbReference>
<evidence type="ECO:0000313" key="8">
    <source>
        <dbReference type="EMBL" id="RXR28282.1"/>
    </source>
</evidence>
<feature type="transmembrane region" description="Helical" evidence="7">
    <location>
        <begin position="419"/>
        <end position="439"/>
    </location>
</feature>
<dbReference type="GO" id="GO:0016020">
    <property type="term" value="C:membrane"/>
    <property type="evidence" value="ECO:0007669"/>
    <property type="project" value="UniProtKB-SubCell"/>
</dbReference>
<dbReference type="Proteomes" id="UP000290958">
    <property type="component" value="Unassembled WGS sequence"/>
</dbReference>
<evidence type="ECO:0000256" key="3">
    <source>
        <dbReference type="ARBA" id="ARBA00022679"/>
    </source>
</evidence>
<dbReference type="PANTHER" id="PTHR43867">
    <property type="entry name" value="CELLULOSE SYNTHASE CATALYTIC SUBUNIT A [UDP-FORMING]"/>
    <property type="match status" value="1"/>
</dbReference>
<organism evidence="8 9">
    <name type="scientific">Sphingobium fluviale</name>
    <dbReference type="NCBI Taxonomy" id="2506423"/>
    <lineage>
        <taxon>Bacteria</taxon>
        <taxon>Pseudomonadati</taxon>
        <taxon>Pseudomonadota</taxon>
        <taxon>Alphaproteobacteria</taxon>
        <taxon>Sphingomonadales</taxon>
        <taxon>Sphingomonadaceae</taxon>
        <taxon>Sphingobium</taxon>
    </lineage>
</organism>
<sequence>MLDSVASIVAALHYELLLFALVGLLIGGLDDFLFDLAFLGRAAWRRVFVYSRHARMTGASLPPSERPGTVAIFIPAWNESEVIGAMLRTCLTRWAVADFTVFVGTYPNDPETIREVAAVAQADDRVRTIVLPHDGRTTKADCLNHVWAAMVREEKARGRRFKAVVLHDAEDVVHADEIRLFDTMIDRFDMVQLPVMPLLSSRSRWVAAHYADEFAEAHGKHLILREAIGAAVPSAGVGCAFARDMIGAIAEERGGQPFDAGSLTEDYEIGLRIAERKGRTVFVSMQDSKGQLICTQEHFPETVKDAVKQKARWLTGISLAGWDRLGWSGHWRERWMRLHDRRTSLSALVLFAAYCATIGYGAALMLSLAGIASAPHMPEWLDTALTATAALMIWRLAIRAYWTGRTYGWREGLRAIPRVIVCNVIAMLAARRAMAVYIAQLRGGQVIWEKTRHRFPAEADLYGRHAGT</sequence>
<comment type="caution">
    <text evidence="8">The sequence shown here is derived from an EMBL/GenBank/DDBJ whole genome shotgun (WGS) entry which is preliminary data.</text>
</comment>
<dbReference type="Pfam" id="PF13641">
    <property type="entry name" value="Glyco_tranf_2_3"/>
    <property type="match status" value="1"/>
</dbReference>
<evidence type="ECO:0000256" key="5">
    <source>
        <dbReference type="ARBA" id="ARBA00022989"/>
    </source>
</evidence>
<dbReference type="InterPro" id="IPR050321">
    <property type="entry name" value="Glycosyltr_2/OpgH_subfam"/>
</dbReference>
<evidence type="ECO:0000313" key="9">
    <source>
        <dbReference type="Proteomes" id="UP000290958"/>
    </source>
</evidence>
<evidence type="ECO:0000256" key="4">
    <source>
        <dbReference type="ARBA" id="ARBA00022692"/>
    </source>
</evidence>
<dbReference type="InterPro" id="IPR029044">
    <property type="entry name" value="Nucleotide-diphossugar_trans"/>
</dbReference>
<dbReference type="RefSeq" id="WP_129404642.1">
    <property type="nucleotide sequence ID" value="NZ_SBKP01000010.1"/>
</dbReference>
<dbReference type="OrthoDB" id="5294733at2"/>
<evidence type="ECO:0000256" key="6">
    <source>
        <dbReference type="ARBA" id="ARBA00023136"/>
    </source>
</evidence>
<keyword evidence="5 7" id="KW-1133">Transmembrane helix</keyword>
<evidence type="ECO:0000256" key="2">
    <source>
        <dbReference type="ARBA" id="ARBA00022676"/>
    </source>
</evidence>
<evidence type="ECO:0000256" key="7">
    <source>
        <dbReference type="SAM" id="Phobius"/>
    </source>
</evidence>
<keyword evidence="9" id="KW-1185">Reference proteome</keyword>
<protein>
    <submittedName>
        <fullName evidence="8">Glycosyl transferase family protein</fullName>
    </submittedName>
</protein>
<proteinExistence type="predicted"/>